<proteinExistence type="predicted"/>
<accession>A0AAU9TND6</accession>
<keyword evidence="4" id="KW-0804">Transcription</keyword>
<feature type="domain" description="Myb/SANT-like DNA-binding" evidence="7">
    <location>
        <begin position="14"/>
        <end position="97"/>
    </location>
</feature>
<feature type="region of interest" description="Disordered" evidence="6">
    <location>
        <begin position="1"/>
        <end position="20"/>
    </location>
</feature>
<comment type="function">
    <text evidence="5">Involved in transvection phenomena (= synapsis-dependent gene expression), where the synaptic pairing of chromosomes carrying genes with which zeste interacts influences the expression of these genes. Zeste binds to DNA and stimulates transcription from a nearby promoter.</text>
</comment>
<evidence type="ECO:0000256" key="2">
    <source>
        <dbReference type="ARBA" id="ARBA00016807"/>
    </source>
</evidence>
<name>A0AAU9TND6_EUPED</name>
<dbReference type="EMBL" id="CAKOGL010000006">
    <property type="protein sequence ID" value="CAH2087468.1"/>
    <property type="molecule type" value="Genomic_DNA"/>
</dbReference>
<comment type="subunit">
    <text evidence="1">Self-associates forming complexes of several hundred monomers.</text>
</comment>
<dbReference type="InterPro" id="IPR028002">
    <property type="entry name" value="Myb_DNA-bind_5"/>
</dbReference>
<evidence type="ECO:0000256" key="4">
    <source>
        <dbReference type="ARBA" id="ARBA00023163"/>
    </source>
</evidence>
<evidence type="ECO:0000259" key="7">
    <source>
        <dbReference type="Pfam" id="PF13873"/>
    </source>
</evidence>
<protein>
    <recommendedName>
        <fullName evidence="2">Regulatory protein zeste</fullName>
    </recommendedName>
</protein>
<organism evidence="8 9">
    <name type="scientific">Euphydryas editha</name>
    <name type="common">Edith's checkerspot</name>
    <dbReference type="NCBI Taxonomy" id="104508"/>
    <lineage>
        <taxon>Eukaryota</taxon>
        <taxon>Metazoa</taxon>
        <taxon>Ecdysozoa</taxon>
        <taxon>Arthropoda</taxon>
        <taxon>Hexapoda</taxon>
        <taxon>Insecta</taxon>
        <taxon>Pterygota</taxon>
        <taxon>Neoptera</taxon>
        <taxon>Endopterygota</taxon>
        <taxon>Lepidoptera</taxon>
        <taxon>Glossata</taxon>
        <taxon>Ditrysia</taxon>
        <taxon>Papilionoidea</taxon>
        <taxon>Nymphalidae</taxon>
        <taxon>Nymphalinae</taxon>
        <taxon>Euphydryas</taxon>
    </lineage>
</organism>
<evidence type="ECO:0000313" key="8">
    <source>
        <dbReference type="EMBL" id="CAH2087468.1"/>
    </source>
</evidence>
<sequence length="335" mass="38488">MSTSQTNERAPRKRGPNYTEAEKENLMFLAKRNCLFLGTITSLNQKPPAQQFSKKKADAWGQLVKSYNASSTTGIRTAEQLKHLYENMKQNARKALATSNKADYLHKLEEEKAKAVLESLDKSDIARKKTGGGCFIPTVQNKDIKVLELIRGQVEPLPNPFDSAASYFKDDITPEKSVEVNDDDDEMVNKEDEPEEIVCEIIVDNNIKEVNEKPKDHNIKKNKFKTHRKTIKETQGKGSRSVVSANVKKGCNYKAAYFRQKFQNAILERSKGSRSVVSANVKKGCNYKAAYFRQKFQNAILERRRIYQDIRLRHKEHMLLAKKRKLEIEFIEKQK</sequence>
<dbReference type="AlphaFoldDB" id="A0AAU9TND6"/>
<reference evidence="8" key="1">
    <citation type="submission" date="2022-03" db="EMBL/GenBank/DDBJ databases">
        <authorList>
            <person name="Tunstrom K."/>
        </authorList>
    </citation>
    <scope>NUCLEOTIDE SEQUENCE</scope>
</reference>
<evidence type="ECO:0000256" key="6">
    <source>
        <dbReference type="SAM" id="MobiDB-lite"/>
    </source>
</evidence>
<evidence type="ECO:0000256" key="3">
    <source>
        <dbReference type="ARBA" id="ARBA00023015"/>
    </source>
</evidence>
<comment type="caution">
    <text evidence="8">The sequence shown here is derived from an EMBL/GenBank/DDBJ whole genome shotgun (WGS) entry which is preliminary data.</text>
</comment>
<evidence type="ECO:0000256" key="5">
    <source>
        <dbReference type="ARBA" id="ARBA00025466"/>
    </source>
</evidence>
<gene>
    <name evidence="8" type="ORF">EEDITHA_LOCUS3723</name>
</gene>
<keyword evidence="9" id="KW-1185">Reference proteome</keyword>
<evidence type="ECO:0000256" key="1">
    <source>
        <dbReference type="ARBA" id="ARBA00011764"/>
    </source>
</evidence>
<evidence type="ECO:0000313" key="9">
    <source>
        <dbReference type="Proteomes" id="UP001153954"/>
    </source>
</evidence>
<keyword evidence="3" id="KW-0805">Transcription regulation</keyword>
<dbReference type="Proteomes" id="UP001153954">
    <property type="component" value="Unassembled WGS sequence"/>
</dbReference>
<dbReference type="Pfam" id="PF13873">
    <property type="entry name" value="Myb_DNA-bind_5"/>
    <property type="match status" value="1"/>
</dbReference>